<accession>A0A021VQ94</accession>
<sequence>MSAATGTTRQAPSALPTSSRPAGVVPAQRSGHDPHGSHGPVQPAVRRTLIPRGARLTPEAFAVRHRALTAVLLAHVPLLAGLALFWWPAGHADHAASADHRDLVWVGIGVMLALAAVGRVARGQGLRAAAVSAGLVVSSTVLVHVSGGMTDMHLHFFVVVAVVALYQMWTPFLVAIAGVAVHHIGMSLVDPTLVFDGRSQEAPLLWALVHAVLLLAECVALAASWRFTEQAEDARRAEQERAERTAAEQLALQAEVAAEQQRAAARALEELQERTRRTAEIEQRLVTLTDAGTRLRDGARSASQLMDDLVSVAGEIGAAAGAAAGHAEQAAATVATSSEAMHRLGDATQQITDIARTITSIAEQTNLLALNATIEAARAGEAGKGFSVVAQEVKELSGQTARATQEIDGVVANVRAGTQEVLAGTAQIGEAITAVVAAQRTISAATDEQGRATASARAAVADMTGTVERVTGEVEQLAAARD</sequence>
<dbReference type="PANTHER" id="PTHR32089:SF112">
    <property type="entry name" value="LYSOZYME-LIKE PROTEIN-RELATED"/>
    <property type="match status" value="1"/>
</dbReference>
<dbReference type="SUPFAM" id="SSF58104">
    <property type="entry name" value="Methyl-accepting chemotaxis protein (MCP) signaling domain"/>
    <property type="match status" value="1"/>
</dbReference>
<feature type="domain" description="Methyl-accepting transducer" evidence="6">
    <location>
        <begin position="245"/>
        <end position="482"/>
    </location>
</feature>
<protein>
    <recommendedName>
        <fullName evidence="6">Methyl-accepting transducer domain-containing protein</fullName>
    </recommendedName>
</protein>
<evidence type="ECO:0000256" key="1">
    <source>
        <dbReference type="ARBA" id="ARBA00023224"/>
    </source>
</evidence>
<evidence type="ECO:0000313" key="8">
    <source>
        <dbReference type="Proteomes" id="UP000019753"/>
    </source>
</evidence>
<evidence type="ECO:0000256" key="3">
    <source>
        <dbReference type="SAM" id="Coils"/>
    </source>
</evidence>
<dbReference type="OrthoDB" id="3378718at2"/>
<feature type="transmembrane region" description="Helical" evidence="5">
    <location>
        <begin position="128"/>
        <end position="147"/>
    </location>
</feature>
<dbReference type="SMART" id="SM00283">
    <property type="entry name" value="MA"/>
    <property type="match status" value="1"/>
</dbReference>
<organism evidence="7 8">
    <name type="scientific">Actinotalea ferrariae CF5-4</name>
    <dbReference type="NCBI Taxonomy" id="948458"/>
    <lineage>
        <taxon>Bacteria</taxon>
        <taxon>Bacillati</taxon>
        <taxon>Actinomycetota</taxon>
        <taxon>Actinomycetes</taxon>
        <taxon>Micrococcales</taxon>
        <taxon>Cellulomonadaceae</taxon>
        <taxon>Actinotalea</taxon>
    </lineage>
</organism>
<gene>
    <name evidence="7" type="ORF">N866_01660</name>
</gene>
<dbReference type="EMBL" id="AXCW01000109">
    <property type="protein sequence ID" value="EYR63283.1"/>
    <property type="molecule type" value="Genomic_DNA"/>
</dbReference>
<dbReference type="PROSITE" id="PS50111">
    <property type="entry name" value="CHEMOTAXIS_TRANSDUC_2"/>
    <property type="match status" value="1"/>
</dbReference>
<dbReference type="GO" id="GO:0007165">
    <property type="term" value="P:signal transduction"/>
    <property type="evidence" value="ECO:0007669"/>
    <property type="project" value="UniProtKB-KW"/>
</dbReference>
<reference evidence="7 8" key="1">
    <citation type="submission" date="2014-01" db="EMBL/GenBank/DDBJ databases">
        <title>Actinotalea ferrariae CF5-4.</title>
        <authorList>
            <person name="Chen F."/>
            <person name="Li Y."/>
            <person name="Wang G."/>
        </authorList>
    </citation>
    <scope>NUCLEOTIDE SEQUENCE [LARGE SCALE GENOMIC DNA]</scope>
    <source>
        <strain evidence="7 8">CF5-4</strain>
    </source>
</reference>
<keyword evidence="5" id="KW-0472">Membrane</keyword>
<feature type="compositionally biased region" description="Polar residues" evidence="4">
    <location>
        <begin position="1"/>
        <end position="20"/>
    </location>
</feature>
<keyword evidence="8" id="KW-1185">Reference proteome</keyword>
<proteinExistence type="predicted"/>
<feature type="transmembrane region" description="Helical" evidence="5">
    <location>
        <begin position="153"/>
        <end position="181"/>
    </location>
</feature>
<dbReference type="PANTHER" id="PTHR32089">
    <property type="entry name" value="METHYL-ACCEPTING CHEMOTAXIS PROTEIN MCPB"/>
    <property type="match status" value="1"/>
</dbReference>
<keyword evidence="5" id="KW-1133">Transmembrane helix</keyword>
<feature type="transmembrane region" description="Helical" evidence="5">
    <location>
        <begin position="103"/>
        <end position="121"/>
    </location>
</feature>
<name>A0A021VQ94_9CELL</name>
<evidence type="ECO:0000256" key="2">
    <source>
        <dbReference type="PROSITE-ProRule" id="PRU00284"/>
    </source>
</evidence>
<feature type="transmembrane region" description="Helical" evidence="5">
    <location>
        <begin position="67"/>
        <end position="87"/>
    </location>
</feature>
<evidence type="ECO:0000256" key="4">
    <source>
        <dbReference type="SAM" id="MobiDB-lite"/>
    </source>
</evidence>
<evidence type="ECO:0000313" key="7">
    <source>
        <dbReference type="EMBL" id="EYR63283.1"/>
    </source>
</evidence>
<feature type="coiled-coil region" evidence="3">
    <location>
        <begin position="228"/>
        <end position="284"/>
    </location>
</feature>
<dbReference type="AlphaFoldDB" id="A0A021VQ94"/>
<comment type="caution">
    <text evidence="7">The sequence shown here is derived from an EMBL/GenBank/DDBJ whole genome shotgun (WGS) entry which is preliminary data.</text>
</comment>
<dbReference type="Pfam" id="PF00015">
    <property type="entry name" value="MCPsignal"/>
    <property type="match status" value="1"/>
</dbReference>
<keyword evidence="5" id="KW-0812">Transmembrane</keyword>
<keyword evidence="3" id="KW-0175">Coiled coil</keyword>
<dbReference type="GO" id="GO:0016020">
    <property type="term" value="C:membrane"/>
    <property type="evidence" value="ECO:0007669"/>
    <property type="project" value="InterPro"/>
</dbReference>
<dbReference type="Gene3D" id="1.10.287.950">
    <property type="entry name" value="Methyl-accepting chemotaxis protein"/>
    <property type="match status" value="1"/>
</dbReference>
<dbReference type="Proteomes" id="UP000019753">
    <property type="component" value="Unassembled WGS sequence"/>
</dbReference>
<dbReference type="RefSeq" id="WP_034226280.1">
    <property type="nucleotide sequence ID" value="NZ_AXCW01000109.1"/>
</dbReference>
<evidence type="ECO:0000256" key="5">
    <source>
        <dbReference type="SAM" id="Phobius"/>
    </source>
</evidence>
<feature type="transmembrane region" description="Helical" evidence="5">
    <location>
        <begin position="202"/>
        <end position="225"/>
    </location>
</feature>
<keyword evidence="1 2" id="KW-0807">Transducer</keyword>
<feature type="region of interest" description="Disordered" evidence="4">
    <location>
        <begin position="1"/>
        <end position="45"/>
    </location>
</feature>
<dbReference type="InterPro" id="IPR004089">
    <property type="entry name" value="MCPsignal_dom"/>
</dbReference>
<evidence type="ECO:0000259" key="6">
    <source>
        <dbReference type="PROSITE" id="PS50111"/>
    </source>
</evidence>